<feature type="domain" description="DUF8054" evidence="2">
    <location>
        <begin position="8"/>
        <end position="179"/>
    </location>
</feature>
<dbReference type="EMBL" id="JBHSXH010000015">
    <property type="protein sequence ID" value="MFC6826536.1"/>
    <property type="molecule type" value="Genomic_DNA"/>
</dbReference>
<name>A0ABD5U3R9_9EURY</name>
<dbReference type="AlphaFoldDB" id="A0ABD5U3R9"/>
<protein>
    <recommendedName>
        <fullName evidence="2">DUF8054 domain-containing protein</fullName>
    </recommendedName>
</protein>
<feature type="region of interest" description="Disordered" evidence="1">
    <location>
        <begin position="108"/>
        <end position="149"/>
    </location>
</feature>
<evidence type="ECO:0000259" key="2">
    <source>
        <dbReference type="Pfam" id="PF26239"/>
    </source>
</evidence>
<accession>A0ABD5U3R9</accession>
<sequence length="186" mass="19782">MTVPADVRIPEGDLIRSRVVADAGVTLSAALDGELTGYAVVEPQDALLLGDGGRAVLTFEDGVPVVAYDPSTDRGGSDVLADFAAAGPYRVEVYELPASALEAAHRTDELRVPPTEPADRLAADPTLAERTREATPDERLEAERDPSAVEAFLADADRIEAIREEAREEAAARAEEWGLSDQLDDG</sequence>
<dbReference type="Proteomes" id="UP001596408">
    <property type="component" value="Unassembled WGS sequence"/>
</dbReference>
<feature type="compositionally biased region" description="Basic and acidic residues" evidence="1">
    <location>
        <begin position="108"/>
        <end position="147"/>
    </location>
</feature>
<feature type="compositionally biased region" description="Basic and acidic residues" evidence="1">
    <location>
        <begin position="167"/>
        <end position="176"/>
    </location>
</feature>
<evidence type="ECO:0000313" key="4">
    <source>
        <dbReference type="Proteomes" id="UP001596408"/>
    </source>
</evidence>
<evidence type="ECO:0000256" key="1">
    <source>
        <dbReference type="SAM" id="MobiDB-lite"/>
    </source>
</evidence>
<dbReference type="InterPro" id="IPR058367">
    <property type="entry name" value="DUF8054"/>
</dbReference>
<organism evidence="3 4">
    <name type="scientific">Halopelagius fulvigenes</name>
    <dbReference type="NCBI Taxonomy" id="1198324"/>
    <lineage>
        <taxon>Archaea</taxon>
        <taxon>Methanobacteriati</taxon>
        <taxon>Methanobacteriota</taxon>
        <taxon>Stenosarchaea group</taxon>
        <taxon>Halobacteria</taxon>
        <taxon>Halobacteriales</taxon>
        <taxon>Haloferacaceae</taxon>
    </lineage>
</organism>
<dbReference type="Pfam" id="PF26239">
    <property type="entry name" value="DUF8054"/>
    <property type="match status" value="1"/>
</dbReference>
<feature type="region of interest" description="Disordered" evidence="1">
    <location>
        <begin position="167"/>
        <end position="186"/>
    </location>
</feature>
<keyword evidence="4" id="KW-1185">Reference proteome</keyword>
<reference evidence="3 4" key="1">
    <citation type="journal article" date="2019" name="Int. J. Syst. Evol. Microbiol.">
        <title>The Global Catalogue of Microorganisms (GCM) 10K type strain sequencing project: providing services to taxonomists for standard genome sequencing and annotation.</title>
        <authorList>
            <consortium name="The Broad Institute Genomics Platform"/>
            <consortium name="The Broad Institute Genome Sequencing Center for Infectious Disease"/>
            <person name="Wu L."/>
            <person name="Ma J."/>
        </authorList>
    </citation>
    <scope>NUCLEOTIDE SEQUENCE [LARGE SCALE GENOMIC DNA]</scope>
    <source>
        <strain evidence="3 4">YIM 94188</strain>
    </source>
</reference>
<dbReference type="RefSeq" id="WP_379698299.1">
    <property type="nucleotide sequence ID" value="NZ_JBHSXH010000015.1"/>
</dbReference>
<proteinExistence type="predicted"/>
<comment type="caution">
    <text evidence="3">The sequence shown here is derived from an EMBL/GenBank/DDBJ whole genome shotgun (WGS) entry which is preliminary data.</text>
</comment>
<gene>
    <name evidence="3" type="ORF">ACFQEV_16260</name>
</gene>
<evidence type="ECO:0000313" key="3">
    <source>
        <dbReference type="EMBL" id="MFC6826536.1"/>
    </source>
</evidence>